<dbReference type="eggNOG" id="ENOG502S6KB">
    <property type="taxonomic scope" value="Eukaryota"/>
</dbReference>
<accession>M7T4T7</accession>
<evidence type="ECO:0000256" key="5">
    <source>
        <dbReference type="SAM" id="MobiDB-lite"/>
    </source>
</evidence>
<dbReference type="AlphaFoldDB" id="M7T4T7"/>
<evidence type="ECO:0000256" key="3">
    <source>
        <dbReference type="ARBA" id="ARBA00022679"/>
    </source>
</evidence>
<keyword evidence="7" id="KW-1185">Reference proteome</keyword>
<feature type="region of interest" description="Disordered" evidence="5">
    <location>
        <begin position="82"/>
        <end position="103"/>
    </location>
</feature>
<dbReference type="PANTHER" id="PTHR31896:SF69">
    <property type="entry name" value="FAMILY REGULATORY PROTEIN, PUTATIVE (AFU_ORTHOLOGUE AFUA_3G14730)-RELATED"/>
    <property type="match status" value="1"/>
</dbReference>
<name>M7T4T7_EUTLA</name>
<dbReference type="PANTHER" id="PTHR31896">
    <property type="entry name" value="FAMILY REGULATORY PROTEIN, PUTATIVE (AFU_ORTHOLOGUE AFUA_3G14730)-RELATED"/>
    <property type="match status" value="1"/>
</dbReference>
<dbReference type="Proteomes" id="UP000012174">
    <property type="component" value="Unassembled WGS sequence"/>
</dbReference>
<evidence type="ECO:0000256" key="1">
    <source>
        <dbReference type="ARBA" id="ARBA00005179"/>
    </source>
</evidence>
<dbReference type="InterPro" id="IPR023213">
    <property type="entry name" value="CAT-like_dom_sf"/>
</dbReference>
<dbReference type="GO" id="GO:0016746">
    <property type="term" value="F:acyltransferase activity"/>
    <property type="evidence" value="ECO:0007669"/>
    <property type="project" value="UniProtKB-KW"/>
</dbReference>
<dbReference type="EMBL" id="KB707576">
    <property type="protein sequence ID" value="EMR61620.1"/>
    <property type="molecule type" value="Genomic_DNA"/>
</dbReference>
<gene>
    <name evidence="6" type="ORF">UCREL1_11450</name>
</gene>
<dbReference type="KEGG" id="ela:UCREL1_11450"/>
<organism evidence="6 7">
    <name type="scientific">Eutypa lata (strain UCR-EL1)</name>
    <name type="common">Grapevine dieback disease fungus</name>
    <name type="synonym">Eutypa armeniacae</name>
    <dbReference type="NCBI Taxonomy" id="1287681"/>
    <lineage>
        <taxon>Eukaryota</taxon>
        <taxon>Fungi</taxon>
        <taxon>Dikarya</taxon>
        <taxon>Ascomycota</taxon>
        <taxon>Pezizomycotina</taxon>
        <taxon>Sordariomycetes</taxon>
        <taxon>Xylariomycetidae</taxon>
        <taxon>Xylariales</taxon>
        <taxon>Diatrypaceae</taxon>
        <taxon>Eutypa</taxon>
    </lineage>
</organism>
<dbReference type="InterPro" id="IPR051283">
    <property type="entry name" value="Sec_Metabolite_Acyltrans"/>
</dbReference>
<proteinExistence type="inferred from homology"/>
<reference evidence="7" key="1">
    <citation type="journal article" date="2013" name="Genome Announc.">
        <title>Draft genome sequence of the grapevine dieback fungus Eutypa lata UCR-EL1.</title>
        <authorList>
            <person name="Blanco-Ulate B."/>
            <person name="Rolshausen P.E."/>
            <person name="Cantu D."/>
        </authorList>
    </citation>
    <scope>NUCLEOTIDE SEQUENCE [LARGE SCALE GENOMIC DNA]</scope>
    <source>
        <strain evidence="7">UCR-EL1</strain>
    </source>
</reference>
<dbReference type="OrthoDB" id="21502at2759"/>
<sequence>MNFLFGGPRAPQPVPTDQVIPVHFFDDHPIFRRVVLYNLLAFDEVLDVDQLRTSLERLVEKPTWRKLGGRVRKDVSSCLVLSDQPPPLPPSSPSREFVEPNTDQGRGGLAYHVPEEFTKDRPAIGFTHIRHDMAKSDHPMASSLPKASAVPAVVGDPDNFIDLARGPGCPSTGDDYFYSDRPVLGLHVVSFNDATLVTLHWLHIACDALGFKALAESWVLMIQGRENEVLPLHGYGNDPLKELGRNPAEKHLLADNRLTTAGTIQFGLRNGPDFTVRAKENRMVYIPAPFVEKLRRETLEELAASAQPGDEKPFVTEGDVLVAWWTRLSAVHIPADSDRTVTVQNAYSLRKVLERDMLPPHGLYVSNCIGFINMVLPARDILKKPLSWLAGQMRAAVNEQGTREQVEAYQGMVREGMYPLPVFLGDGTMHHVSYSNWTKANLFQLDFSAAAVAPRAAPCYPSYVQHSQLGMQFPEGFLIMGKDMDGNYWMCGYRVKGNWAKIEKELERLAAELKQQEC</sequence>
<evidence type="ECO:0000313" key="7">
    <source>
        <dbReference type="Proteomes" id="UP000012174"/>
    </source>
</evidence>
<evidence type="ECO:0000313" key="6">
    <source>
        <dbReference type="EMBL" id="EMR61620.1"/>
    </source>
</evidence>
<evidence type="ECO:0000256" key="4">
    <source>
        <dbReference type="ARBA" id="ARBA00023315"/>
    </source>
</evidence>
<comment type="pathway">
    <text evidence="1">Secondary metabolite biosynthesis.</text>
</comment>
<dbReference type="OMA" id="WLHIACD"/>
<protein>
    <submittedName>
        <fullName evidence="6">Family regulatory protein</fullName>
    </submittedName>
</protein>
<keyword evidence="3" id="KW-0808">Transferase</keyword>
<comment type="similarity">
    <text evidence="2">Belongs to the plant acyltransferase family.</text>
</comment>
<evidence type="ECO:0000256" key="2">
    <source>
        <dbReference type="ARBA" id="ARBA00009861"/>
    </source>
</evidence>
<dbReference type="Gene3D" id="3.30.559.10">
    <property type="entry name" value="Chloramphenicol acetyltransferase-like domain"/>
    <property type="match status" value="2"/>
</dbReference>
<keyword evidence="4" id="KW-0012">Acyltransferase</keyword>
<dbReference type="HOGENOM" id="CLU_029797_2_1_1"/>